<dbReference type="Pfam" id="PF13205">
    <property type="entry name" value="Big_5"/>
    <property type="match status" value="2"/>
</dbReference>
<proteinExistence type="predicted"/>
<dbReference type="Proteomes" id="UP000250918">
    <property type="component" value="Unassembled WGS sequence"/>
</dbReference>
<feature type="domain" description="SbsA Ig-like" evidence="3">
    <location>
        <begin position="374"/>
        <end position="478"/>
    </location>
</feature>
<keyword evidence="1" id="KW-0732">Signal</keyword>
<dbReference type="EMBL" id="PQAP01000166">
    <property type="protein sequence ID" value="PWB69718.1"/>
    <property type="molecule type" value="Genomic_DNA"/>
</dbReference>
<gene>
    <name evidence="4" type="ORF">C3F09_10145</name>
</gene>
<sequence>MVAKSSRHITAKRGTDGKVEAVIVKNRAHELRLLAGGVVLVAALALACAEVRAPSGGTPDKTPPKLLSSVPASGQIDVSGKPTIKIRFSEAVQPGTGPQVFISPRPVGKPRIKWHGSELSVTLPETLATNQTYVIQVSATTSDLRGNKLDSAIIVAFSTGKTIDSGTIAGKVTQNGAPAAGATLALYAISSDTVSMVYDSVNADYETISNQKGNFEFRFLPKRLFRLIAFSDKNRNERFNPKTEPFGLSDRPIDLGGPLDLTNLELNMATVDTALPQVLTALYTQSKVIKVKLSKEISLAYLKLHPDSVLLKDSATQAERYHLVAFAERLDSAALGLTLLFGDIADGTYALHLRYDSLRPALTAPRVVVKAAKDKEPPTILSWLPGEKPLFVPAVKVGLTFSEPIDSACPKPGSLVLIQNETDTIAVSSRWSDPFQLEIIPAKLRPGAKYRLDLFGAGIADLAGNVVADSLRSFRFSTLSEDSMGTVTGTIVVSIPGHEADPVVLQLQDTRRKAKYRWEGGSREFRIDVPAGKYLLSGFVDSDRDGVRSPGTLSPFRYAETTGNYPDTISVRARFETTGIEFQLK</sequence>
<evidence type="ECO:0000313" key="4">
    <source>
        <dbReference type="EMBL" id="PWB69718.1"/>
    </source>
</evidence>
<name>A0A855X443_9BACT</name>
<reference evidence="4 5" key="1">
    <citation type="journal article" date="2018" name="ISME J.">
        <title>A methanotrophic archaeon couples anaerobic oxidation of methane to Fe(III) reduction.</title>
        <authorList>
            <person name="Cai C."/>
            <person name="Leu A.O."/>
            <person name="Xie G.J."/>
            <person name="Guo J."/>
            <person name="Feng Y."/>
            <person name="Zhao J.X."/>
            <person name="Tyson G.W."/>
            <person name="Yuan Z."/>
            <person name="Hu S."/>
        </authorList>
    </citation>
    <scope>NUCLEOTIDE SEQUENCE [LARGE SCALE GENOMIC DNA]</scope>
    <source>
        <strain evidence="4">FeB_12</strain>
    </source>
</reference>
<evidence type="ECO:0000259" key="3">
    <source>
        <dbReference type="Pfam" id="PF13205"/>
    </source>
</evidence>
<evidence type="ECO:0000256" key="2">
    <source>
        <dbReference type="SAM" id="MobiDB-lite"/>
    </source>
</evidence>
<evidence type="ECO:0000256" key="1">
    <source>
        <dbReference type="ARBA" id="ARBA00022729"/>
    </source>
</evidence>
<dbReference type="AlphaFoldDB" id="A0A855X443"/>
<dbReference type="InterPro" id="IPR032812">
    <property type="entry name" value="SbsA_Ig"/>
</dbReference>
<feature type="region of interest" description="Disordered" evidence="2">
    <location>
        <begin position="53"/>
        <end position="72"/>
    </location>
</feature>
<feature type="domain" description="SbsA Ig-like" evidence="3">
    <location>
        <begin position="60"/>
        <end position="159"/>
    </location>
</feature>
<comment type="caution">
    <text evidence="4">The sequence shown here is derived from an EMBL/GenBank/DDBJ whole genome shotgun (WGS) entry which is preliminary data.</text>
</comment>
<protein>
    <recommendedName>
        <fullName evidence="3">SbsA Ig-like domain-containing protein</fullName>
    </recommendedName>
</protein>
<evidence type="ECO:0000313" key="5">
    <source>
        <dbReference type="Proteomes" id="UP000250918"/>
    </source>
</evidence>
<organism evidence="4 5">
    <name type="scientific">candidate division GN15 bacterium</name>
    <dbReference type="NCBI Taxonomy" id="2072418"/>
    <lineage>
        <taxon>Bacteria</taxon>
        <taxon>candidate division GN15</taxon>
    </lineage>
</organism>
<accession>A0A855X443</accession>